<dbReference type="CDD" id="cd00160">
    <property type="entry name" value="RhoGEF"/>
    <property type="match status" value="1"/>
</dbReference>
<comment type="caution">
    <text evidence="6">The sequence shown here is derived from an EMBL/GenBank/DDBJ whole genome shotgun (WGS) entry which is preliminary data.</text>
</comment>
<dbReference type="PROSITE" id="PS50003">
    <property type="entry name" value="PH_DOMAIN"/>
    <property type="match status" value="1"/>
</dbReference>
<evidence type="ECO:0000313" key="6">
    <source>
        <dbReference type="EMBL" id="KAF9445469.1"/>
    </source>
</evidence>
<evidence type="ECO:0000259" key="3">
    <source>
        <dbReference type="PROSITE" id="PS50003"/>
    </source>
</evidence>
<keyword evidence="7" id="KW-1185">Reference proteome</keyword>
<feature type="domain" description="DH" evidence="4">
    <location>
        <begin position="202"/>
        <end position="397"/>
    </location>
</feature>
<evidence type="ECO:0000256" key="1">
    <source>
        <dbReference type="ARBA" id="ARBA00022658"/>
    </source>
</evidence>
<dbReference type="Proteomes" id="UP000807342">
    <property type="component" value="Unassembled WGS sequence"/>
</dbReference>
<evidence type="ECO:0000313" key="7">
    <source>
        <dbReference type="Proteomes" id="UP000807342"/>
    </source>
</evidence>
<reference evidence="6" key="1">
    <citation type="submission" date="2020-11" db="EMBL/GenBank/DDBJ databases">
        <authorList>
            <consortium name="DOE Joint Genome Institute"/>
            <person name="Ahrendt S."/>
            <person name="Riley R."/>
            <person name="Andreopoulos W."/>
            <person name="Labutti K."/>
            <person name="Pangilinan J."/>
            <person name="Ruiz-Duenas F.J."/>
            <person name="Barrasa J.M."/>
            <person name="Sanchez-Garcia M."/>
            <person name="Camarero S."/>
            <person name="Miyauchi S."/>
            <person name="Serrano A."/>
            <person name="Linde D."/>
            <person name="Babiker R."/>
            <person name="Drula E."/>
            <person name="Ayuso-Fernandez I."/>
            <person name="Pacheco R."/>
            <person name="Padilla G."/>
            <person name="Ferreira P."/>
            <person name="Barriuso J."/>
            <person name="Kellner H."/>
            <person name="Castanera R."/>
            <person name="Alfaro M."/>
            <person name="Ramirez L."/>
            <person name="Pisabarro A.G."/>
            <person name="Kuo A."/>
            <person name="Tritt A."/>
            <person name="Lipzen A."/>
            <person name="He G."/>
            <person name="Yan M."/>
            <person name="Ng V."/>
            <person name="Cullen D."/>
            <person name="Martin F."/>
            <person name="Rosso M.-N."/>
            <person name="Henrissat B."/>
            <person name="Hibbett D."/>
            <person name="Martinez A.T."/>
            <person name="Grigoriev I.V."/>
        </authorList>
    </citation>
    <scope>NUCLEOTIDE SEQUENCE</scope>
    <source>
        <strain evidence="6">MF-IS2</strain>
    </source>
</reference>
<dbReference type="InterPro" id="IPR011993">
    <property type="entry name" value="PH-like_dom_sf"/>
</dbReference>
<dbReference type="OrthoDB" id="2272012at2759"/>
<dbReference type="InterPro" id="IPR000219">
    <property type="entry name" value="DH_dom"/>
</dbReference>
<feature type="non-terminal residue" evidence="6">
    <location>
        <position position="1"/>
    </location>
</feature>
<dbReference type="PANTHER" id="PTHR46572:SF1">
    <property type="entry name" value="RHO1 GUANINE NUCLEOTIDE EXCHANGE FACTOR TUS1"/>
    <property type="match status" value="1"/>
</dbReference>
<dbReference type="PROSITE" id="PS50219">
    <property type="entry name" value="CNH"/>
    <property type="match status" value="1"/>
</dbReference>
<dbReference type="GO" id="GO:0005085">
    <property type="term" value="F:guanyl-nucleotide exchange factor activity"/>
    <property type="evidence" value="ECO:0007669"/>
    <property type="project" value="UniProtKB-KW"/>
</dbReference>
<feature type="compositionally biased region" description="Polar residues" evidence="2">
    <location>
        <begin position="130"/>
        <end position="147"/>
    </location>
</feature>
<feature type="region of interest" description="Disordered" evidence="2">
    <location>
        <begin position="1"/>
        <end position="165"/>
    </location>
</feature>
<evidence type="ECO:0000256" key="2">
    <source>
        <dbReference type="SAM" id="MobiDB-lite"/>
    </source>
</evidence>
<protein>
    <recommendedName>
        <fullName evidence="8">Rho1 guanine nucleotide exchange factor 1</fullName>
    </recommendedName>
</protein>
<dbReference type="Pfam" id="PF00621">
    <property type="entry name" value="RhoGEF"/>
    <property type="match status" value="1"/>
</dbReference>
<name>A0A9P5X878_9AGAR</name>
<dbReference type="InterPro" id="IPR001849">
    <property type="entry name" value="PH_domain"/>
</dbReference>
<gene>
    <name evidence="6" type="ORF">P691DRAFT_734916</name>
</gene>
<evidence type="ECO:0008006" key="8">
    <source>
        <dbReference type="Google" id="ProtNLM"/>
    </source>
</evidence>
<organism evidence="6 7">
    <name type="scientific">Macrolepiota fuliginosa MF-IS2</name>
    <dbReference type="NCBI Taxonomy" id="1400762"/>
    <lineage>
        <taxon>Eukaryota</taxon>
        <taxon>Fungi</taxon>
        <taxon>Dikarya</taxon>
        <taxon>Basidiomycota</taxon>
        <taxon>Agaricomycotina</taxon>
        <taxon>Agaricomycetes</taxon>
        <taxon>Agaricomycetidae</taxon>
        <taxon>Agaricales</taxon>
        <taxon>Agaricineae</taxon>
        <taxon>Agaricaceae</taxon>
        <taxon>Macrolepiota</taxon>
    </lineage>
</organism>
<dbReference type="InterPro" id="IPR001180">
    <property type="entry name" value="CNH_dom"/>
</dbReference>
<evidence type="ECO:0000259" key="4">
    <source>
        <dbReference type="PROSITE" id="PS50010"/>
    </source>
</evidence>
<dbReference type="SMART" id="SM00325">
    <property type="entry name" value="RhoGEF"/>
    <property type="match status" value="1"/>
</dbReference>
<feature type="domain" description="PH" evidence="3">
    <location>
        <begin position="432"/>
        <end position="561"/>
    </location>
</feature>
<feature type="compositionally biased region" description="Pro residues" evidence="2">
    <location>
        <begin position="8"/>
        <end position="17"/>
    </location>
</feature>
<dbReference type="SUPFAM" id="SSF50729">
    <property type="entry name" value="PH domain-like"/>
    <property type="match status" value="1"/>
</dbReference>
<dbReference type="Gene3D" id="2.30.29.30">
    <property type="entry name" value="Pleckstrin-homology domain (PH domain)/Phosphotyrosine-binding domain (PTB)"/>
    <property type="match status" value="1"/>
</dbReference>
<dbReference type="Pfam" id="PF00780">
    <property type="entry name" value="CNH"/>
    <property type="match status" value="1"/>
</dbReference>
<dbReference type="PROSITE" id="PS50010">
    <property type="entry name" value="DH_2"/>
    <property type="match status" value="1"/>
</dbReference>
<dbReference type="AlphaFoldDB" id="A0A9P5X878"/>
<dbReference type="SUPFAM" id="SSF48065">
    <property type="entry name" value="DBL homology domain (DH-domain)"/>
    <property type="match status" value="1"/>
</dbReference>
<sequence length="967" mass="109516">MNQREVPPRPSLPPRPRPSNFDPPAYAFPGIGVDPPSPSTSPFLPRPWDDPQSVPRPRVQSANQSLYHRPEISRFPSDAPIVFPEPQLLQPSISDSSHLCLPSRNLNHRHSRSDFRPQTRGSIPPRHRGPNTSPGSAPSHQQPGNSQHHPENVEKPSSSIPNANSDDILQRFQSGTLRDEDQEWHRLVPEEAQEALGKREVHRQSVIFEIIKGERDYVSDLELVQQLFIDGLHTASTRVIDEINLPKFVRNVFGNLDEILIFHRRLLSALFARQREQHPLLQSVADVILDTTIRAEFRAAYETYIKHYPLAESYHRRELKRNRLYEQYVQSISNDSRVRKRDLITFLSRPVTRLPRLNLLLEQSLKSTEKDFEHPDLETLPIILGILNDCIKSTQPGIEAAENKVKFWALCESLVYQKGEIIDMDLYDNSRTLIHSSSAARKVRTETGFHEWNDLVVSLLDNYFLLTRVEKQTNRPTVKRYLTSRPIHLSFLRLGSFADAPDTRKERHEGGLLDSLWSQSVPVFPFTIYHASSRSTRRYTLYVASEAQRQKWRITLSEAISVHRVREDSNKWFDPQDMSNKFFRVPSSVTPSALEVTGKFTSAVPFCFAGRKFLAAGCSKGIFISIAGNENFRKVLHHSNPKYIAALETLGNKIFNRFIVHSESALVSYSLDLLARFALNQTTSEAVEASVEMLHKGDPNIIFCKCLQMCERAMVIYASKRRLSTTLTIHVMEAIAQSEREANKRVTNNAPVSFQPCGEPGFVPRDAYSVDALTKKIAICTQDGIVIADPINFARSEVMVIPDLRDAVHNLSMSILKERISGAKPLGLVRVDASELLVIYDLIGCYITKQGVPSRSCGCIRWEAPASGFAHRGNHVLLVSTQFIEVRNITTGRIAQVIEGTDIRLMYNGHSTSDKDDRVLVAMRGDKRDGDGTFTDRLVELVETVEYVPQTPASAVPPVDVWAEWDM</sequence>
<feature type="compositionally biased region" description="Polar residues" evidence="2">
    <location>
        <begin position="155"/>
        <end position="165"/>
    </location>
</feature>
<keyword evidence="1" id="KW-0344">Guanine-nucleotide releasing factor</keyword>
<dbReference type="PANTHER" id="PTHR46572">
    <property type="entry name" value="RHO1 GDP-GTP EXCHANGE PROTEIN 1-RELATED"/>
    <property type="match status" value="1"/>
</dbReference>
<dbReference type="EMBL" id="MU151299">
    <property type="protein sequence ID" value="KAF9445469.1"/>
    <property type="molecule type" value="Genomic_DNA"/>
</dbReference>
<dbReference type="Gene3D" id="1.20.900.10">
    <property type="entry name" value="Dbl homology (DH) domain"/>
    <property type="match status" value="1"/>
</dbReference>
<dbReference type="InterPro" id="IPR035899">
    <property type="entry name" value="DBL_dom_sf"/>
</dbReference>
<proteinExistence type="predicted"/>
<accession>A0A9P5X878</accession>
<feature type="domain" description="CNH" evidence="5">
    <location>
        <begin position="597"/>
        <end position="913"/>
    </location>
</feature>
<dbReference type="InterPro" id="IPR052233">
    <property type="entry name" value="Rho-type_GEFs"/>
</dbReference>
<evidence type="ECO:0000259" key="5">
    <source>
        <dbReference type="PROSITE" id="PS50219"/>
    </source>
</evidence>